<dbReference type="Gene3D" id="3.40.190.10">
    <property type="entry name" value="Periplasmic binding protein-like II"/>
    <property type="match status" value="1"/>
</dbReference>
<evidence type="ECO:0000256" key="2">
    <source>
        <dbReference type="SAM" id="SignalP"/>
    </source>
</evidence>
<reference evidence="3 4" key="1">
    <citation type="submission" date="2024-03" db="EMBL/GenBank/DDBJ databases">
        <title>Novel species of the genus Variovorax.</title>
        <authorList>
            <person name="Liu Q."/>
            <person name="Xin Y.-H."/>
        </authorList>
    </citation>
    <scope>NUCLEOTIDE SEQUENCE [LARGE SCALE GENOMIC DNA]</scope>
    <source>
        <strain evidence="3 4">KACC 18901</strain>
    </source>
</reference>
<protein>
    <submittedName>
        <fullName evidence="3">Tripartite tricarboxylate transporter substrate binding protein</fullName>
    </submittedName>
</protein>
<dbReference type="CDD" id="cd07012">
    <property type="entry name" value="PBP2_Bug_TTT"/>
    <property type="match status" value="1"/>
</dbReference>
<comment type="similarity">
    <text evidence="1">Belongs to the UPF0065 (bug) family.</text>
</comment>
<gene>
    <name evidence="3" type="ORF">WKW79_32860</name>
</gene>
<dbReference type="Proteomes" id="UP001367030">
    <property type="component" value="Unassembled WGS sequence"/>
</dbReference>
<dbReference type="PROSITE" id="PS51318">
    <property type="entry name" value="TAT"/>
    <property type="match status" value="1"/>
</dbReference>
<dbReference type="PANTHER" id="PTHR42928:SF5">
    <property type="entry name" value="BLR1237 PROTEIN"/>
    <property type="match status" value="1"/>
</dbReference>
<dbReference type="Pfam" id="PF03401">
    <property type="entry name" value="TctC"/>
    <property type="match status" value="1"/>
</dbReference>
<accession>A0ABU8XHQ2</accession>
<proteinExistence type="inferred from homology"/>
<keyword evidence="4" id="KW-1185">Reference proteome</keyword>
<dbReference type="EMBL" id="JBBKZS010000028">
    <property type="protein sequence ID" value="MEJ8859398.1"/>
    <property type="molecule type" value="Genomic_DNA"/>
</dbReference>
<evidence type="ECO:0000256" key="1">
    <source>
        <dbReference type="ARBA" id="ARBA00006987"/>
    </source>
</evidence>
<feature type="signal peptide" evidence="2">
    <location>
        <begin position="1"/>
        <end position="30"/>
    </location>
</feature>
<dbReference type="RefSeq" id="WP_340339438.1">
    <property type="nucleotide sequence ID" value="NZ_JBBKZS010000028.1"/>
</dbReference>
<dbReference type="InterPro" id="IPR006311">
    <property type="entry name" value="TAT_signal"/>
</dbReference>
<feature type="chain" id="PRO_5046670014" evidence="2">
    <location>
        <begin position="31"/>
        <end position="331"/>
    </location>
</feature>
<sequence>MQLLTNPLRRAMLGTLAAASLLAMAPTALAQGWPSKPIRLVVGAPAGGTADTVARTLAEGLTPLLGQPVIVDNKAGGMGAIGTQDLLQSPHDGYTFMVGVNGLVSEIPHVVAKSRIDMFKDVKPLAQLTQTGLLLVGTPSLPASNLQEVIAYVKAHPGKVNYASYSTGSMSHTMGQELNKLAGLDMTHVGYKGSPPALQDVMGGHVALMFDGPATSVPLIKAGKLKAFAVGAPKRLAALPDVPTFAELGYPKIGDLAWIGLWTTPDVPADVQAKVREATLKVLQQPKVIERFREQGQDIGLPLTPEELSKSLLAASDRHAANLKAIGFQPE</sequence>
<evidence type="ECO:0000313" key="4">
    <source>
        <dbReference type="Proteomes" id="UP001367030"/>
    </source>
</evidence>
<dbReference type="PIRSF" id="PIRSF017082">
    <property type="entry name" value="YflP"/>
    <property type="match status" value="1"/>
</dbReference>
<comment type="caution">
    <text evidence="3">The sequence shown here is derived from an EMBL/GenBank/DDBJ whole genome shotgun (WGS) entry which is preliminary data.</text>
</comment>
<keyword evidence="2" id="KW-0732">Signal</keyword>
<dbReference type="Gene3D" id="3.40.190.150">
    <property type="entry name" value="Bordetella uptake gene, domain 1"/>
    <property type="match status" value="1"/>
</dbReference>
<dbReference type="PANTHER" id="PTHR42928">
    <property type="entry name" value="TRICARBOXYLATE-BINDING PROTEIN"/>
    <property type="match status" value="1"/>
</dbReference>
<evidence type="ECO:0000313" key="3">
    <source>
        <dbReference type="EMBL" id="MEJ8859398.1"/>
    </source>
</evidence>
<organism evidence="3 4">
    <name type="scientific">Variovorax robiniae</name>
    <dbReference type="NCBI Taxonomy" id="1836199"/>
    <lineage>
        <taxon>Bacteria</taxon>
        <taxon>Pseudomonadati</taxon>
        <taxon>Pseudomonadota</taxon>
        <taxon>Betaproteobacteria</taxon>
        <taxon>Burkholderiales</taxon>
        <taxon>Comamonadaceae</taxon>
        <taxon>Variovorax</taxon>
    </lineage>
</organism>
<name>A0ABU8XHQ2_9BURK</name>
<dbReference type="InterPro" id="IPR042100">
    <property type="entry name" value="Bug_dom1"/>
</dbReference>
<dbReference type="InterPro" id="IPR005064">
    <property type="entry name" value="BUG"/>
</dbReference>
<dbReference type="SUPFAM" id="SSF53850">
    <property type="entry name" value="Periplasmic binding protein-like II"/>
    <property type="match status" value="1"/>
</dbReference>